<accession>A0AAQ3NCL4</accession>
<dbReference type="EMBL" id="CP144695">
    <property type="protein sequence ID" value="WVZ07136.1"/>
    <property type="molecule type" value="Genomic_DNA"/>
</dbReference>
<reference evidence="1 2" key="1">
    <citation type="journal article" date="2023" name="Life. Sci Alliance">
        <title>Evolutionary insights into 3D genome organization and epigenetic landscape of Vigna mungo.</title>
        <authorList>
            <person name="Junaid A."/>
            <person name="Singh B."/>
            <person name="Bhatia S."/>
        </authorList>
    </citation>
    <scope>NUCLEOTIDE SEQUENCE [LARGE SCALE GENOMIC DNA]</scope>
    <source>
        <strain evidence="1">Urdbean</strain>
    </source>
</reference>
<evidence type="ECO:0000313" key="1">
    <source>
        <dbReference type="EMBL" id="WVZ07136.1"/>
    </source>
</evidence>
<keyword evidence="2" id="KW-1185">Reference proteome</keyword>
<name>A0AAQ3NCL4_VIGMU</name>
<protein>
    <submittedName>
        <fullName evidence="1">Uncharacterized protein</fullName>
    </submittedName>
</protein>
<proteinExistence type="predicted"/>
<sequence length="238" mass="27856">MTDRRKLPIRSRGNNLSGWISDEEKHREFTLFWKERKLISSKKQLLVGGLKKDERLIHFLIYKGVYVSNEAFQNTQNMGFVLQGNTYINREDAGILEDEDEDHSSYSLESLSRKLSHMSHLQAFRHEEVCSLLRNLDNWVQVVEDLVSPLDDDDSDKEHQLKLRLRGLKKKRTFKLVLAFPQAFEDIGPLINSHGQRRWKKRMELEGFYSCGGSRFSEYVPKVGHRKPLEHVNIKEGS</sequence>
<dbReference type="Proteomes" id="UP001374535">
    <property type="component" value="Chromosome 6"/>
</dbReference>
<gene>
    <name evidence="1" type="ORF">V8G54_020482</name>
</gene>
<dbReference type="AlphaFoldDB" id="A0AAQ3NCL4"/>
<organism evidence="1 2">
    <name type="scientific">Vigna mungo</name>
    <name type="common">Black gram</name>
    <name type="synonym">Phaseolus mungo</name>
    <dbReference type="NCBI Taxonomy" id="3915"/>
    <lineage>
        <taxon>Eukaryota</taxon>
        <taxon>Viridiplantae</taxon>
        <taxon>Streptophyta</taxon>
        <taxon>Embryophyta</taxon>
        <taxon>Tracheophyta</taxon>
        <taxon>Spermatophyta</taxon>
        <taxon>Magnoliopsida</taxon>
        <taxon>eudicotyledons</taxon>
        <taxon>Gunneridae</taxon>
        <taxon>Pentapetalae</taxon>
        <taxon>rosids</taxon>
        <taxon>fabids</taxon>
        <taxon>Fabales</taxon>
        <taxon>Fabaceae</taxon>
        <taxon>Papilionoideae</taxon>
        <taxon>50 kb inversion clade</taxon>
        <taxon>NPAAA clade</taxon>
        <taxon>indigoferoid/millettioid clade</taxon>
        <taxon>Phaseoleae</taxon>
        <taxon>Vigna</taxon>
    </lineage>
</organism>
<evidence type="ECO:0000313" key="2">
    <source>
        <dbReference type="Proteomes" id="UP001374535"/>
    </source>
</evidence>